<dbReference type="RefSeq" id="WP_086552251.1">
    <property type="nucleotide sequence ID" value="NZ_CALGIZ010000007.1"/>
</dbReference>
<dbReference type="AlphaFoldDB" id="A0A252A277"/>
<feature type="region of interest" description="Disordered" evidence="1">
    <location>
        <begin position="60"/>
        <end position="88"/>
    </location>
</feature>
<sequence length="140" mass="14580">MRHTASYSAILASLFCLPVLGALVSGVLGLSFPAGMLPVVLAALIGAGIGYFLHTKTPPQIQESHTATPPVQAPAPITSAALSGAEPDPKLRHDIKGIISPAMLAIEQLETSTDPMVQKAATTVNASFDRLLARLKQRSS</sequence>
<evidence type="ECO:0000313" key="3">
    <source>
        <dbReference type="EMBL" id="OUI81912.1"/>
    </source>
</evidence>
<keyword evidence="2" id="KW-1133">Transmembrane helix</keyword>
<comment type="caution">
    <text evidence="3">The sequence shown here is derived from an EMBL/GenBank/DDBJ whole genome shotgun (WGS) entry which is preliminary data.</text>
</comment>
<dbReference type="EMBL" id="JOMO01000021">
    <property type="protein sequence ID" value="OUI81912.1"/>
    <property type="molecule type" value="Genomic_DNA"/>
</dbReference>
<proteinExistence type="predicted"/>
<keyword evidence="2" id="KW-0812">Transmembrane</keyword>
<evidence type="ECO:0000256" key="1">
    <source>
        <dbReference type="SAM" id="MobiDB-lite"/>
    </source>
</evidence>
<accession>A0A252A277</accession>
<gene>
    <name evidence="3" type="ORF">HK12_04320</name>
</gene>
<evidence type="ECO:0000313" key="4">
    <source>
        <dbReference type="Proteomes" id="UP000194639"/>
    </source>
</evidence>
<feature type="transmembrane region" description="Helical" evidence="2">
    <location>
        <begin position="31"/>
        <end position="53"/>
    </location>
</feature>
<reference evidence="3 4" key="1">
    <citation type="submission" date="2014-06" db="EMBL/GenBank/DDBJ databases">
        <authorList>
            <person name="Ju J."/>
            <person name="Zhang J."/>
        </authorList>
    </citation>
    <scope>NUCLEOTIDE SEQUENCE [LARGE SCALE GENOMIC DNA]</scope>
    <source>
        <strain evidence="3">DmW_045</strain>
    </source>
</reference>
<keyword evidence="2" id="KW-0472">Membrane</keyword>
<name>A0A252A277_9PROT</name>
<evidence type="ECO:0000256" key="2">
    <source>
        <dbReference type="SAM" id="Phobius"/>
    </source>
</evidence>
<protein>
    <submittedName>
        <fullName evidence="3">Uncharacterized protein</fullName>
    </submittedName>
</protein>
<feature type="compositionally biased region" description="Polar residues" evidence="1">
    <location>
        <begin position="60"/>
        <end position="69"/>
    </location>
</feature>
<organism evidence="3 4">
    <name type="scientific">Acetobacter orientalis</name>
    <dbReference type="NCBI Taxonomy" id="146474"/>
    <lineage>
        <taxon>Bacteria</taxon>
        <taxon>Pseudomonadati</taxon>
        <taxon>Pseudomonadota</taxon>
        <taxon>Alphaproteobacteria</taxon>
        <taxon>Acetobacterales</taxon>
        <taxon>Acetobacteraceae</taxon>
        <taxon>Acetobacter</taxon>
    </lineage>
</organism>
<dbReference type="Proteomes" id="UP000194639">
    <property type="component" value="Unassembled WGS sequence"/>
</dbReference>